<comment type="caution">
    <text evidence="2">The sequence shown here is derived from an EMBL/GenBank/DDBJ whole genome shotgun (WGS) entry which is preliminary data.</text>
</comment>
<proteinExistence type="predicted"/>
<evidence type="ECO:0000313" key="2">
    <source>
        <dbReference type="EMBL" id="CAK4034899.1"/>
    </source>
</evidence>
<dbReference type="Proteomes" id="UP001296104">
    <property type="component" value="Unassembled WGS sequence"/>
</dbReference>
<accession>A0AAI9EFZ9</accession>
<dbReference type="EMBL" id="CAVMBE010000146">
    <property type="protein sequence ID" value="CAK4034899.1"/>
    <property type="molecule type" value="Genomic_DNA"/>
</dbReference>
<reference evidence="2" key="1">
    <citation type="submission" date="2023-11" db="EMBL/GenBank/DDBJ databases">
        <authorList>
            <person name="Alioto T."/>
            <person name="Alioto T."/>
            <person name="Gomez Garrido J."/>
        </authorList>
    </citation>
    <scope>NUCLEOTIDE SEQUENCE</scope>
</reference>
<evidence type="ECO:0000313" key="3">
    <source>
        <dbReference type="Proteomes" id="UP001296104"/>
    </source>
</evidence>
<name>A0AAI9EFZ9_9PEZI</name>
<feature type="region of interest" description="Disordered" evidence="1">
    <location>
        <begin position="70"/>
        <end position="226"/>
    </location>
</feature>
<feature type="compositionally biased region" description="Polar residues" evidence="1">
    <location>
        <begin position="19"/>
        <end position="28"/>
    </location>
</feature>
<organism evidence="2 3">
    <name type="scientific">Lecanosticta acicola</name>
    <dbReference type="NCBI Taxonomy" id="111012"/>
    <lineage>
        <taxon>Eukaryota</taxon>
        <taxon>Fungi</taxon>
        <taxon>Dikarya</taxon>
        <taxon>Ascomycota</taxon>
        <taxon>Pezizomycotina</taxon>
        <taxon>Dothideomycetes</taxon>
        <taxon>Dothideomycetidae</taxon>
        <taxon>Mycosphaerellales</taxon>
        <taxon>Mycosphaerellaceae</taxon>
        <taxon>Lecanosticta</taxon>
    </lineage>
</organism>
<feature type="compositionally biased region" description="Basic and acidic residues" evidence="1">
    <location>
        <begin position="136"/>
        <end position="146"/>
    </location>
</feature>
<feature type="compositionally biased region" description="Pro residues" evidence="1">
    <location>
        <begin position="97"/>
        <end position="108"/>
    </location>
</feature>
<feature type="region of interest" description="Disordered" evidence="1">
    <location>
        <begin position="1"/>
        <end position="30"/>
    </location>
</feature>
<dbReference type="AlphaFoldDB" id="A0AAI9EFZ9"/>
<feature type="compositionally biased region" description="Polar residues" evidence="1">
    <location>
        <begin position="70"/>
        <end position="81"/>
    </location>
</feature>
<keyword evidence="3" id="KW-1185">Reference proteome</keyword>
<sequence length="226" mass="24362">MFLCCSSSDFDSEDERNYSPRSVSTGTGTKLAISAPTDFRREEINIPGMSPEQERFVREKALADAKRMFQNLQPLRSSPSETFVERPATARGMSQPNPHPPTSPPPPVTYEQFTTPRAAPPRPNSYGQRLAAHTRKISDQFRKPSGDRTAYTSGAGFRGRPLSREGDSAVEMRALVDGAGVAGGARSPPMDVNSGMSPPLGKMSAESDGTWGSELDSAKGGIDLRA</sequence>
<evidence type="ECO:0000256" key="1">
    <source>
        <dbReference type="SAM" id="MobiDB-lite"/>
    </source>
</evidence>
<protein>
    <submittedName>
        <fullName evidence="2">Uncharacterized protein</fullName>
    </submittedName>
</protein>
<gene>
    <name evidence="2" type="ORF">LECACI_7A010057</name>
</gene>